<evidence type="ECO:0000256" key="2">
    <source>
        <dbReference type="ARBA" id="ARBA00022679"/>
    </source>
</evidence>
<dbReference type="GO" id="GO:0006189">
    <property type="term" value="P:'de novo' IMP biosynthetic process"/>
    <property type="evidence" value="ECO:0007669"/>
    <property type="project" value="UniProtKB-UniRule"/>
</dbReference>
<dbReference type="PANTHER" id="PTHR43369">
    <property type="entry name" value="PHOSPHORIBOSYLGLYCINAMIDE FORMYLTRANSFERASE"/>
    <property type="match status" value="1"/>
</dbReference>
<evidence type="ECO:0000313" key="9">
    <source>
        <dbReference type="Proteomes" id="UP000823937"/>
    </source>
</evidence>
<dbReference type="Pfam" id="PF00551">
    <property type="entry name" value="Formyl_trans_N"/>
    <property type="match status" value="1"/>
</dbReference>
<comment type="function">
    <text evidence="6">Catalyzes the transfer of a formyl group from 10-formyltetrahydrofolate to 5-phospho-ribosyl-glycinamide (GAR), producing 5-phospho-ribosyl-N-formylglycinamide (FGAR) and tetrahydrofolate.</text>
</comment>
<dbReference type="NCBIfam" id="TIGR00639">
    <property type="entry name" value="PurN"/>
    <property type="match status" value="1"/>
</dbReference>
<reference evidence="8" key="1">
    <citation type="journal article" date="2021" name="PeerJ">
        <title>Extensive microbial diversity within the chicken gut microbiome revealed by metagenomics and culture.</title>
        <authorList>
            <person name="Gilroy R."/>
            <person name="Ravi A."/>
            <person name="Getino M."/>
            <person name="Pursley I."/>
            <person name="Horton D.L."/>
            <person name="Alikhan N.F."/>
            <person name="Baker D."/>
            <person name="Gharbi K."/>
            <person name="Hall N."/>
            <person name="Watson M."/>
            <person name="Adriaenssens E.M."/>
            <person name="Foster-Nyarko E."/>
            <person name="Jarju S."/>
            <person name="Secka A."/>
            <person name="Antonio M."/>
            <person name="Oren A."/>
            <person name="Chaudhuri R.R."/>
            <person name="La Ragione R."/>
            <person name="Hildebrand F."/>
            <person name="Pallen M.J."/>
        </authorList>
    </citation>
    <scope>NUCLEOTIDE SEQUENCE</scope>
    <source>
        <strain evidence="8">CHK169-2315</strain>
    </source>
</reference>
<evidence type="ECO:0000313" key="8">
    <source>
        <dbReference type="EMBL" id="HIV74925.1"/>
    </source>
</evidence>
<keyword evidence="3 6" id="KW-0658">Purine biosynthesis</keyword>
<reference evidence="8" key="2">
    <citation type="submission" date="2021-04" db="EMBL/GenBank/DDBJ databases">
        <authorList>
            <person name="Gilroy R."/>
        </authorList>
    </citation>
    <scope>NUCLEOTIDE SEQUENCE</scope>
    <source>
        <strain evidence="8">CHK169-2315</strain>
    </source>
</reference>
<dbReference type="Gene3D" id="3.40.50.170">
    <property type="entry name" value="Formyl transferase, N-terminal domain"/>
    <property type="match status" value="1"/>
</dbReference>
<protein>
    <recommendedName>
        <fullName evidence="6">Phosphoribosylglycinamide formyltransferase</fullName>
        <ecNumber evidence="6">2.1.2.2</ecNumber>
    </recommendedName>
    <alternativeName>
        <fullName evidence="6">5'-phosphoribosylglycinamide transformylase</fullName>
    </alternativeName>
    <alternativeName>
        <fullName evidence="6">GAR transformylase</fullName>
        <shortName evidence="6">GART</shortName>
    </alternativeName>
</protein>
<name>A0A9D1PM30_9BACI</name>
<dbReference type="FunFam" id="3.40.50.170:FF:000007">
    <property type="entry name" value="Phosphoribosylglycinamide formyltransferase"/>
    <property type="match status" value="1"/>
</dbReference>
<dbReference type="PANTHER" id="PTHR43369:SF2">
    <property type="entry name" value="PHOSPHORIBOSYLGLYCINAMIDE FORMYLTRANSFERASE"/>
    <property type="match status" value="1"/>
</dbReference>
<feature type="domain" description="Formyl transferase N-terminal" evidence="7">
    <location>
        <begin position="8"/>
        <end position="184"/>
    </location>
</feature>
<evidence type="ECO:0000256" key="3">
    <source>
        <dbReference type="ARBA" id="ARBA00022755"/>
    </source>
</evidence>
<feature type="binding site" evidence="6">
    <location>
        <position position="67"/>
    </location>
    <ligand>
        <name>(6R)-10-formyltetrahydrofolate</name>
        <dbReference type="ChEBI" id="CHEBI:195366"/>
    </ligand>
</feature>
<feature type="site" description="Raises pKa of active site His" evidence="6">
    <location>
        <position position="147"/>
    </location>
</feature>
<keyword evidence="2 6" id="KW-0808">Transferase</keyword>
<dbReference type="SUPFAM" id="SSF53328">
    <property type="entry name" value="Formyltransferase"/>
    <property type="match status" value="1"/>
</dbReference>
<dbReference type="CDD" id="cd08645">
    <property type="entry name" value="FMT_core_GART"/>
    <property type="match status" value="1"/>
</dbReference>
<dbReference type="PROSITE" id="PS00373">
    <property type="entry name" value="GART"/>
    <property type="match status" value="1"/>
</dbReference>
<evidence type="ECO:0000259" key="7">
    <source>
        <dbReference type="Pfam" id="PF00551"/>
    </source>
</evidence>
<dbReference type="GO" id="GO:0005829">
    <property type="term" value="C:cytosol"/>
    <property type="evidence" value="ECO:0007669"/>
    <property type="project" value="TreeGrafter"/>
</dbReference>
<evidence type="ECO:0000256" key="4">
    <source>
        <dbReference type="ARBA" id="ARBA00038440"/>
    </source>
</evidence>
<dbReference type="InterPro" id="IPR004607">
    <property type="entry name" value="GART"/>
</dbReference>
<dbReference type="HAMAP" id="MF_01930">
    <property type="entry name" value="PurN"/>
    <property type="match status" value="1"/>
</dbReference>
<sequence length="192" mass="21223">MSFSRRQRLAVFASGTGSNFEAMMHSNDRDFDVVMLICDKPKAHVIGKAASFGIETVVLDPATFPSKEAYEQEIIEKLTRAKVDWIALAGYMRLIGSTLLEAFEHKIINIHPSLLPSFPGLNAVGQALEAGVKVSGVTIHYVDEGMDTGPIIAQEPVTVFPHDTEESLLQRIQQVEHVLYTRVLSEITKQSN</sequence>
<evidence type="ECO:0000256" key="1">
    <source>
        <dbReference type="ARBA" id="ARBA00005054"/>
    </source>
</evidence>
<feature type="binding site" evidence="6">
    <location>
        <position position="109"/>
    </location>
    <ligand>
        <name>(6R)-10-formyltetrahydrofolate</name>
        <dbReference type="ChEBI" id="CHEBI:195366"/>
    </ligand>
</feature>
<comment type="similarity">
    <text evidence="4 6">Belongs to the GART family.</text>
</comment>
<comment type="pathway">
    <text evidence="1 6">Purine metabolism; IMP biosynthesis via de novo pathway; N(2)-formyl-N(1)-(5-phospho-D-ribosyl)glycinamide from N(1)-(5-phospho-D-ribosyl)glycinamide (10-formyl THF route): step 1/1.</text>
</comment>
<feature type="binding site" evidence="6">
    <location>
        <begin position="92"/>
        <end position="95"/>
    </location>
    <ligand>
        <name>(6R)-10-formyltetrahydrofolate</name>
        <dbReference type="ChEBI" id="CHEBI:195366"/>
    </ligand>
</feature>
<comment type="caution">
    <text evidence="8">The sequence shown here is derived from an EMBL/GenBank/DDBJ whole genome shotgun (WGS) entry which is preliminary data.</text>
</comment>
<dbReference type="GO" id="GO:0004644">
    <property type="term" value="F:phosphoribosylglycinamide formyltransferase activity"/>
    <property type="evidence" value="ECO:0007669"/>
    <property type="project" value="UniProtKB-UniRule"/>
</dbReference>
<gene>
    <name evidence="6 8" type="primary">purN</name>
    <name evidence="8" type="ORF">H9895_07615</name>
</gene>
<dbReference type="EMBL" id="DXHX01000119">
    <property type="protein sequence ID" value="HIV74925.1"/>
    <property type="molecule type" value="Genomic_DNA"/>
</dbReference>
<organism evidence="8 9">
    <name type="scientific">Candidatus Pseudogracilibacillus intestinigallinarum</name>
    <dbReference type="NCBI Taxonomy" id="2838742"/>
    <lineage>
        <taxon>Bacteria</taxon>
        <taxon>Bacillati</taxon>
        <taxon>Bacillota</taxon>
        <taxon>Bacilli</taxon>
        <taxon>Bacillales</taxon>
        <taxon>Bacillaceae</taxon>
        <taxon>Pseudogracilibacillus</taxon>
    </lineage>
</organism>
<dbReference type="EC" id="2.1.2.2" evidence="6"/>
<proteinExistence type="inferred from homology"/>
<evidence type="ECO:0000256" key="5">
    <source>
        <dbReference type="ARBA" id="ARBA00047664"/>
    </source>
</evidence>
<dbReference type="InterPro" id="IPR001555">
    <property type="entry name" value="GART_AS"/>
</dbReference>
<accession>A0A9D1PM30</accession>
<dbReference type="InterPro" id="IPR002376">
    <property type="entry name" value="Formyl_transf_N"/>
</dbReference>
<dbReference type="Proteomes" id="UP000823937">
    <property type="component" value="Unassembled WGS sequence"/>
</dbReference>
<evidence type="ECO:0000256" key="6">
    <source>
        <dbReference type="HAMAP-Rule" id="MF_01930"/>
    </source>
</evidence>
<comment type="catalytic activity">
    <reaction evidence="5 6">
        <text>N(1)-(5-phospho-beta-D-ribosyl)glycinamide + (6R)-10-formyltetrahydrofolate = N(2)-formyl-N(1)-(5-phospho-beta-D-ribosyl)glycinamide + (6S)-5,6,7,8-tetrahydrofolate + H(+)</text>
        <dbReference type="Rhea" id="RHEA:15053"/>
        <dbReference type="ChEBI" id="CHEBI:15378"/>
        <dbReference type="ChEBI" id="CHEBI:57453"/>
        <dbReference type="ChEBI" id="CHEBI:143788"/>
        <dbReference type="ChEBI" id="CHEBI:147286"/>
        <dbReference type="ChEBI" id="CHEBI:195366"/>
        <dbReference type="EC" id="2.1.2.2"/>
    </reaction>
</comment>
<dbReference type="AlphaFoldDB" id="A0A9D1PM30"/>
<feature type="active site" description="Proton donor" evidence="6">
    <location>
        <position position="111"/>
    </location>
</feature>
<feature type="binding site" evidence="6">
    <location>
        <begin position="17"/>
        <end position="19"/>
    </location>
    <ligand>
        <name>N(1)-(5-phospho-beta-D-ribosyl)glycinamide</name>
        <dbReference type="ChEBI" id="CHEBI:143788"/>
    </ligand>
</feature>
<dbReference type="InterPro" id="IPR036477">
    <property type="entry name" value="Formyl_transf_N_sf"/>
</dbReference>